<sequence length="298" mass="32438">MLPLASLLVLCACHNESLLSGLTEPQVNAVVAVLQRHGVSATKRDLGKNVFAVDVARNDFPAAVDLTRRYDLPQPAEIQISQAFPSDSLISTPLAEHSRLISYIEQRLSSNLSALNNVVRARVNVSYPLTGNIDTPKRMHVAVLVVYAGEVDQDALISEVKRYVRNSFDQIDYDDISVVVERGSPIFRGRLPGGSAVPTASGGVDWAHLCIWLAGIIGVVALLGALGFALAPRLASRPLPSPWLARLPGRRGGGDRDRSERDAPTQRDHRDSAAEPSSSTGFFRRFRVARHKVEPVIK</sequence>
<protein>
    <recommendedName>
        <fullName evidence="10">Lipoprotein</fullName>
    </recommendedName>
</protein>
<dbReference type="Gene3D" id="3.30.300.30">
    <property type="match status" value="1"/>
</dbReference>
<dbReference type="InterPro" id="IPR003282">
    <property type="entry name" value="T3SS_SctJ"/>
</dbReference>
<feature type="domain" description="Flagellar M-ring N-terminal" evidence="12">
    <location>
        <begin position="16"/>
        <end position="184"/>
    </location>
</feature>
<dbReference type="PRINTS" id="PR01338">
    <property type="entry name" value="TYPE3OMKPROT"/>
</dbReference>
<keyword evidence="4 10" id="KW-0732">Signal</keyword>
<evidence type="ECO:0000256" key="7">
    <source>
        <dbReference type="ARBA" id="ARBA00023139"/>
    </source>
</evidence>
<proteinExistence type="inferred from homology"/>
<reference evidence="13" key="1">
    <citation type="submission" date="2022-11" db="EMBL/GenBank/DDBJ databases">
        <title>Robbsia betulipollinis sp. nov., isolated from pollen of birch (Betula pendula).</title>
        <authorList>
            <person name="Shi H."/>
            <person name="Ambika Manirajan B."/>
            <person name="Ratering S."/>
            <person name="Geissler-Plaum R."/>
            <person name="Schnell S."/>
        </authorList>
    </citation>
    <scope>NUCLEOTIDE SEQUENCE</scope>
    <source>
        <strain evidence="13">Bb-Pol-6</strain>
    </source>
</reference>
<dbReference type="InterPro" id="IPR045851">
    <property type="entry name" value="AMP-bd_C_sf"/>
</dbReference>
<evidence type="ECO:0000256" key="10">
    <source>
        <dbReference type="RuleBase" id="RU364102"/>
    </source>
</evidence>
<evidence type="ECO:0000256" key="1">
    <source>
        <dbReference type="ARBA" id="ARBA00004459"/>
    </source>
</evidence>
<keyword evidence="8 10" id="KW-0998">Cell outer membrane</keyword>
<dbReference type="PANTHER" id="PTHR30046">
    <property type="entry name" value="FLAGELLAR M-RING PROTEIN"/>
    <property type="match status" value="1"/>
</dbReference>
<evidence type="ECO:0000313" key="14">
    <source>
        <dbReference type="Proteomes" id="UP001082899"/>
    </source>
</evidence>
<evidence type="ECO:0000259" key="12">
    <source>
        <dbReference type="Pfam" id="PF01514"/>
    </source>
</evidence>
<comment type="subcellular location">
    <subcellularLocation>
        <location evidence="1">Cell outer membrane</location>
        <topology evidence="1">Lipid-anchor</topology>
    </subcellularLocation>
</comment>
<keyword evidence="7 10" id="KW-0564">Palmitate</keyword>
<keyword evidence="6 10" id="KW-0472">Membrane</keyword>
<evidence type="ECO:0000313" key="13">
    <source>
        <dbReference type="EMBL" id="MCY0387207.1"/>
    </source>
</evidence>
<dbReference type="InterPro" id="IPR006182">
    <property type="entry name" value="FliF_N_dom"/>
</dbReference>
<evidence type="ECO:0000256" key="11">
    <source>
        <dbReference type="SAM" id="MobiDB-lite"/>
    </source>
</evidence>
<dbReference type="Proteomes" id="UP001082899">
    <property type="component" value="Unassembled WGS sequence"/>
</dbReference>
<evidence type="ECO:0000256" key="8">
    <source>
        <dbReference type="ARBA" id="ARBA00023237"/>
    </source>
</evidence>
<comment type="similarity">
    <text evidence="2 10">Belongs to the YscJ lipoprotein family.</text>
</comment>
<comment type="caution">
    <text evidence="13">The sequence shown here is derived from an EMBL/GenBank/DDBJ whole genome shotgun (WGS) entry which is preliminary data.</text>
</comment>
<dbReference type="Pfam" id="PF01514">
    <property type="entry name" value="YscJ_FliF"/>
    <property type="match status" value="1"/>
</dbReference>
<gene>
    <name evidence="13" type="primary">sctJ</name>
    <name evidence="13" type="ORF">OVY01_08170</name>
</gene>
<organism evidence="13 14">
    <name type="scientific">Robbsia betulipollinis</name>
    <dbReference type="NCBI Taxonomy" id="2981849"/>
    <lineage>
        <taxon>Bacteria</taxon>
        <taxon>Pseudomonadati</taxon>
        <taxon>Pseudomonadota</taxon>
        <taxon>Betaproteobacteria</taxon>
        <taxon>Burkholderiales</taxon>
        <taxon>Burkholderiaceae</taxon>
        <taxon>Robbsia</taxon>
    </lineage>
</organism>
<evidence type="ECO:0000256" key="4">
    <source>
        <dbReference type="ARBA" id="ARBA00022729"/>
    </source>
</evidence>
<feature type="compositionally biased region" description="Basic and acidic residues" evidence="11">
    <location>
        <begin position="252"/>
        <end position="273"/>
    </location>
</feature>
<evidence type="ECO:0000256" key="9">
    <source>
        <dbReference type="ARBA" id="ARBA00023288"/>
    </source>
</evidence>
<dbReference type="Gene3D" id="3.30.70.1530">
    <property type="entry name" value="Hypothetical protein rpa1041"/>
    <property type="match status" value="1"/>
</dbReference>
<dbReference type="PANTHER" id="PTHR30046:SF3">
    <property type="entry name" value="SECRETION SYSTEM APPARATUS LIPOPROTEIN SSAJ"/>
    <property type="match status" value="1"/>
</dbReference>
<dbReference type="RefSeq" id="WP_267847712.1">
    <property type="nucleotide sequence ID" value="NZ_JAPMXC010000001.1"/>
</dbReference>
<dbReference type="NCBIfam" id="TIGR02544">
    <property type="entry name" value="III_secr_YscJ"/>
    <property type="match status" value="1"/>
</dbReference>
<keyword evidence="14" id="KW-1185">Reference proteome</keyword>
<dbReference type="InterPro" id="IPR043427">
    <property type="entry name" value="YscJ/FliF"/>
</dbReference>
<keyword evidence="10" id="KW-1133">Transmembrane helix</keyword>
<feature type="region of interest" description="Disordered" evidence="11">
    <location>
        <begin position="245"/>
        <end position="282"/>
    </location>
</feature>
<keyword evidence="10" id="KW-0812">Transmembrane</keyword>
<evidence type="ECO:0000256" key="3">
    <source>
        <dbReference type="ARBA" id="ARBA00022448"/>
    </source>
</evidence>
<evidence type="ECO:0000256" key="2">
    <source>
        <dbReference type="ARBA" id="ARBA00009509"/>
    </source>
</evidence>
<name>A0ABT3ZL72_9BURK</name>
<keyword evidence="9 10" id="KW-0449">Lipoprotein</keyword>
<accession>A0ABT3ZL72</accession>
<keyword evidence="5" id="KW-0653">Protein transport</keyword>
<evidence type="ECO:0000256" key="6">
    <source>
        <dbReference type="ARBA" id="ARBA00023136"/>
    </source>
</evidence>
<evidence type="ECO:0000256" key="5">
    <source>
        <dbReference type="ARBA" id="ARBA00022927"/>
    </source>
</evidence>
<keyword evidence="3" id="KW-0813">Transport</keyword>
<feature type="transmembrane region" description="Helical" evidence="10">
    <location>
        <begin position="206"/>
        <end position="231"/>
    </location>
</feature>
<dbReference type="EMBL" id="JAPMXC010000001">
    <property type="protein sequence ID" value="MCY0387207.1"/>
    <property type="molecule type" value="Genomic_DNA"/>
</dbReference>